<dbReference type="AlphaFoldDB" id="A0A430V023"/>
<name>A0A430V023_THESC</name>
<comment type="caution">
    <text evidence="1">The sequence shown here is derived from an EMBL/GenBank/DDBJ whole genome shotgun (WGS) entry which is preliminary data.</text>
</comment>
<accession>A0A430V023</accession>
<organism evidence="1 2">
    <name type="scientific">Thermus scotoductus</name>
    <dbReference type="NCBI Taxonomy" id="37636"/>
    <lineage>
        <taxon>Bacteria</taxon>
        <taxon>Thermotogati</taxon>
        <taxon>Deinococcota</taxon>
        <taxon>Deinococci</taxon>
        <taxon>Thermales</taxon>
        <taxon>Thermaceae</taxon>
        <taxon>Thermus</taxon>
    </lineage>
</organism>
<gene>
    <name evidence="1" type="ORF">CSW23_08595</name>
</gene>
<evidence type="ECO:0000313" key="2">
    <source>
        <dbReference type="Proteomes" id="UP000288073"/>
    </source>
</evidence>
<sequence length="64" mass="6899">MVDAAQRLAELDGILTDLLGEAHLLGELPQEVSLPQEIGEDPVQLGQPLRCVYHASLPRARAAL</sequence>
<dbReference type="RefSeq" id="WP_126206774.1">
    <property type="nucleotide sequence ID" value="NZ_PEMN01000297.1"/>
</dbReference>
<evidence type="ECO:0000313" key="1">
    <source>
        <dbReference type="EMBL" id="RTI15432.1"/>
    </source>
</evidence>
<dbReference type="Proteomes" id="UP000288073">
    <property type="component" value="Unassembled WGS sequence"/>
</dbReference>
<dbReference type="SUPFAM" id="SSF160761">
    <property type="entry name" value="TTHC002-like"/>
    <property type="match status" value="1"/>
</dbReference>
<dbReference type="InterPro" id="IPR037262">
    <property type="entry name" value="TTHC002-like"/>
</dbReference>
<protein>
    <submittedName>
        <fullName evidence="1">Uncharacterized protein</fullName>
    </submittedName>
</protein>
<dbReference type="EMBL" id="PEMN01000297">
    <property type="protein sequence ID" value="RTI15432.1"/>
    <property type="molecule type" value="Genomic_DNA"/>
</dbReference>
<proteinExistence type="predicted"/>
<reference evidence="1 2" key="1">
    <citation type="journal article" date="2019" name="Extremophiles">
        <title>Biogeography of thermophiles and predominance of Thermus scotoductus in domestic water heaters.</title>
        <authorList>
            <person name="Wilpiszeski R.L."/>
            <person name="Zhang Z."/>
            <person name="House C.H."/>
        </authorList>
    </citation>
    <scope>NUCLEOTIDE SEQUENCE [LARGE SCALE GENOMIC DNA]</scope>
    <source>
        <strain evidence="1 2">10_S10</strain>
    </source>
</reference>